<dbReference type="PANTHER" id="PTHR40621:SF6">
    <property type="entry name" value="AP-1-LIKE TRANSCRIPTION FACTOR YAP1-RELATED"/>
    <property type="match status" value="1"/>
</dbReference>
<dbReference type="GO" id="GO:0090575">
    <property type="term" value="C:RNA polymerase II transcription regulator complex"/>
    <property type="evidence" value="ECO:0007669"/>
    <property type="project" value="TreeGrafter"/>
</dbReference>
<feature type="compositionally biased region" description="Polar residues" evidence="3">
    <location>
        <begin position="1"/>
        <end position="11"/>
    </location>
</feature>
<dbReference type="SUPFAM" id="SSF57959">
    <property type="entry name" value="Leucine zipper domain"/>
    <property type="match status" value="1"/>
</dbReference>
<feature type="compositionally biased region" description="Basic residues" evidence="3">
    <location>
        <begin position="111"/>
        <end position="127"/>
    </location>
</feature>
<feature type="compositionally biased region" description="Low complexity" evidence="3">
    <location>
        <begin position="16"/>
        <end position="29"/>
    </location>
</feature>
<gene>
    <name evidence="4" type="ORF">LTR82_008969</name>
</gene>
<dbReference type="CDD" id="cd14688">
    <property type="entry name" value="bZIP_YAP"/>
    <property type="match status" value="1"/>
</dbReference>
<dbReference type="GO" id="GO:0001228">
    <property type="term" value="F:DNA-binding transcription activator activity, RNA polymerase II-specific"/>
    <property type="evidence" value="ECO:0007669"/>
    <property type="project" value="TreeGrafter"/>
</dbReference>
<dbReference type="PANTHER" id="PTHR40621">
    <property type="entry name" value="TRANSCRIPTION FACTOR KAPC-RELATED"/>
    <property type="match status" value="1"/>
</dbReference>
<evidence type="ECO:0000256" key="1">
    <source>
        <dbReference type="ARBA" id="ARBA00004123"/>
    </source>
</evidence>
<feature type="region of interest" description="Disordered" evidence="3">
    <location>
        <begin position="221"/>
        <end position="245"/>
    </location>
</feature>
<comment type="caution">
    <text evidence="4">The sequence shown here is derived from an EMBL/GenBank/DDBJ whole genome shotgun (WGS) entry which is preliminary data.</text>
</comment>
<keyword evidence="2" id="KW-0539">Nucleus</keyword>
<evidence type="ECO:0000256" key="3">
    <source>
        <dbReference type="SAM" id="MobiDB-lite"/>
    </source>
</evidence>
<dbReference type="GO" id="GO:0000976">
    <property type="term" value="F:transcription cis-regulatory region binding"/>
    <property type="evidence" value="ECO:0007669"/>
    <property type="project" value="InterPro"/>
</dbReference>
<dbReference type="EMBL" id="JASUXU010000027">
    <property type="protein sequence ID" value="KAK0320034.1"/>
    <property type="molecule type" value="Genomic_DNA"/>
</dbReference>
<evidence type="ECO:0000313" key="4">
    <source>
        <dbReference type="EMBL" id="KAK0320034.1"/>
    </source>
</evidence>
<dbReference type="AlphaFoldDB" id="A0AAN6FLM7"/>
<reference evidence="4" key="1">
    <citation type="submission" date="2021-12" db="EMBL/GenBank/DDBJ databases">
        <title>Black yeast isolated from Biological Soil Crust.</title>
        <authorList>
            <person name="Kurbessoian T."/>
        </authorList>
    </citation>
    <scope>NUCLEOTIDE SEQUENCE</scope>
    <source>
        <strain evidence="4">CCFEE 5208</strain>
    </source>
</reference>
<dbReference type="Gene3D" id="1.20.5.170">
    <property type="match status" value="1"/>
</dbReference>
<dbReference type="InterPro" id="IPR050936">
    <property type="entry name" value="AP-1-like"/>
</dbReference>
<feature type="region of interest" description="Disordered" evidence="3">
    <location>
        <begin position="1"/>
        <end position="127"/>
    </location>
</feature>
<dbReference type="Proteomes" id="UP001168146">
    <property type="component" value="Unassembled WGS sequence"/>
</dbReference>
<proteinExistence type="predicted"/>
<accession>A0AAN6FLM7</accession>
<evidence type="ECO:0000256" key="2">
    <source>
        <dbReference type="ARBA" id="ARBA00023242"/>
    </source>
</evidence>
<evidence type="ECO:0008006" key="6">
    <source>
        <dbReference type="Google" id="ProtNLM"/>
    </source>
</evidence>
<sequence length="428" mass="47338">MRFTSLFNGPSTPDVPEQVQSPQLSPPSSTMVDSPESVAARSTSNGSESAGGFKSFWRNSDTSTTQSVRFVPQDPGNPQKPSRLGKLFRHESSTSIEGDQPEGSNKSNPPAKRRQQVYQAQKRHRNRKAEYVQSLEAEIARLQHLDAIVNSDKNTLAHQNEEIRAVLAAHSIDTQLEVMNLAPSPEGLSMLGDARIDIRYDPAIGHERVFMDFDDMPDIAWTSSDTSRAGDVPDQPRRPARDTPVQGDSWAALDFILALEWPCREHVAHHAINPNAVVPKACDVGGFHGHALTATQAVYQSALPPPKTSHEQADLLGSLMPMQNGLHSSTLMHWQLPHSEIDKLVQLSEKLELDDERLTPAMIYSAIRHELPGDEFLRPVLEALKVPLAMMAQCSGFGAYVETHVFYQYLDEALSDLNQTGAQMQQQS</sequence>
<dbReference type="InterPro" id="IPR046347">
    <property type="entry name" value="bZIP_sf"/>
</dbReference>
<name>A0AAN6FLM7_9PEZI</name>
<feature type="compositionally biased region" description="Polar residues" evidence="3">
    <location>
        <begin position="57"/>
        <end position="68"/>
    </location>
</feature>
<organism evidence="4 5">
    <name type="scientific">Friedmanniomyces endolithicus</name>
    <dbReference type="NCBI Taxonomy" id="329885"/>
    <lineage>
        <taxon>Eukaryota</taxon>
        <taxon>Fungi</taxon>
        <taxon>Dikarya</taxon>
        <taxon>Ascomycota</taxon>
        <taxon>Pezizomycotina</taxon>
        <taxon>Dothideomycetes</taxon>
        <taxon>Dothideomycetidae</taxon>
        <taxon>Mycosphaerellales</taxon>
        <taxon>Teratosphaeriaceae</taxon>
        <taxon>Friedmanniomyces</taxon>
    </lineage>
</organism>
<comment type="subcellular location">
    <subcellularLocation>
        <location evidence="1">Nucleus</location>
    </subcellularLocation>
</comment>
<evidence type="ECO:0000313" key="5">
    <source>
        <dbReference type="Proteomes" id="UP001168146"/>
    </source>
</evidence>
<protein>
    <recommendedName>
        <fullName evidence="6">BZIP domain-containing protein</fullName>
    </recommendedName>
</protein>
<feature type="compositionally biased region" description="Polar residues" evidence="3">
    <location>
        <begin position="93"/>
        <end position="108"/>
    </location>
</feature>